<accession>W2GCW8</accession>
<reference evidence="2" key="1">
    <citation type="submission" date="2013-11" db="EMBL/GenBank/DDBJ databases">
        <title>The Genome Sequence of Phytophthora parasitica CJ02B3.</title>
        <authorList>
            <consortium name="The Broad Institute Genomics Platform"/>
            <person name="Russ C."/>
            <person name="Tyler B."/>
            <person name="Panabieres F."/>
            <person name="Shan W."/>
            <person name="Tripathy S."/>
            <person name="Grunwald N."/>
            <person name="Machado M."/>
            <person name="Johnson C.S."/>
            <person name="Arredondo F."/>
            <person name="Hong C."/>
            <person name="Coffey M."/>
            <person name="Young S.K."/>
            <person name="Zeng Q."/>
            <person name="Gargeya S."/>
            <person name="Fitzgerald M."/>
            <person name="Abouelleil A."/>
            <person name="Alvarado L."/>
            <person name="Chapman S.B."/>
            <person name="Gainer-Dewar J."/>
            <person name="Goldberg J."/>
            <person name="Griggs A."/>
            <person name="Gujja S."/>
            <person name="Hansen M."/>
            <person name="Howarth C."/>
            <person name="Imamovic A."/>
            <person name="Ireland A."/>
            <person name="Larimer J."/>
            <person name="McCowan C."/>
            <person name="Murphy C."/>
            <person name="Pearson M."/>
            <person name="Poon T.W."/>
            <person name="Priest M."/>
            <person name="Roberts A."/>
            <person name="Saif S."/>
            <person name="Shea T."/>
            <person name="Sykes S."/>
            <person name="Wortman J."/>
            <person name="Nusbaum C."/>
            <person name="Birren B."/>
        </authorList>
    </citation>
    <scope>NUCLEOTIDE SEQUENCE [LARGE SCALE GENOMIC DNA]</scope>
    <source>
        <strain evidence="2">CJ02B3</strain>
    </source>
</reference>
<dbReference type="EMBL" id="KI687647">
    <property type="protein sequence ID" value="ETK80789.1"/>
    <property type="molecule type" value="Genomic_DNA"/>
</dbReference>
<protein>
    <submittedName>
        <fullName evidence="2">Uncharacterized protein</fullName>
    </submittedName>
</protein>
<feature type="region of interest" description="Disordered" evidence="1">
    <location>
        <begin position="38"/>
        <end position="63"/>
    </location>
</feature>
<evidence type="ECO:0000256" key="1">
    <source>
        <dbReference type="SAM" id="MobiDB-lite"/>
    </source>
</evidence>
<organism evidence="2">
    <name type="scientific">Phytophthora nicotianae</name>
    <name type="common">Potato buckeye rot agent</name>
    <name type="synonym">Phytophthora parasitica</name>
    <dbReference type="NCBI Taxonomy" id="4792"/>
    <lineage>
        <taxon>Eukaryota</taxon>
        <taxon>Sar</taxon>
        <taxon>Stramenopiles</taxon>
        <taxon>Oomycota</taxon>
        <taxon>Peronosporomycetes</taxon>
        <taxon>Peronosporales</taxon>
        <taxon>Peronosporaceae</taxon>
        <taxon>Phytophthora</taxon>
    </lineage>
</organism>
<dbReference type="Proteomes" id="UP000053236">
    <property type="component" value="Unassembled WGS sequence"/>
</dbReference>
<gene>
    <name evidence="2" type="ORF">L915_13634</name>
</gene>
<evidence type="ECO:0000313" key="2">
    <source>
        <dbReference type="EMBL" id="ETK80789.1"/>
    </source>
</evidence>
<proteinExistence type="predicted"/>
<sequence length="63" mass="6956">MVPPLRPPRQTPPLYTRATSCQSLYPLPAMAATTCSAASPRVSRQSTTWRAPTRWPTATPSWT</sequence>
<name>W2GCW8_PHYNI</name>
<dbReference type="AlphaFoldDB" id="W2GCW8"/>